<gene>
    <name evidence="11" type="ORF">A4S15_12115</name>
</gene>
<dbReference type="GO" id="GO:0046872">
    <property type="term" value="F:metal ion binding"/>
    <property type="evidence" value="ECO:0007669"/>
    <property type="project" value="UniProtKB-KW"/>
</dbReference>
<dbReference type="SUPFAM" id="SSF81343">
    <property type="entry name" value="Fumarate reductase respiratory complex transmembrane subunits"/>
    <property type="match status" value="1"/>
</dbReference>
<comment type="subcellular location">
    <subcellularLocation>
        <location evidence="3">Membrane</location>
    </subcellularLocation>
</comment>
<comment type="function">
    <text evidence="2">Membrane-anchoring subunit of succinate dehydrogenase (SDH).</text>
</comment>
<evidence type="ECO:0000256" key="5">
    <source>
        <dbReference type="ARBA" id="ARBA00022692"/>
    </source>
</evidence>
<reference evidence="11 12" key="1">
    <citation type="journal article" date="2017" name="Water Res.">
        <title>Comammox in drinking water systems.</title>
        <authorList>
            <person name="Wang Y."/>
            <person name="Ma L."/>
            <person name="Mao Y."/>
            <person name="Jiang X."/>
            <person name="Xia Y."/>
            <person name="Yu K."/>
            <person name="Li B."/>
            <person name="Zhang T."/>
        </authorList>
    </citation>
    <scope>NUCLEOTIDE SEQUENCE [LARGE SCALE GENOMIC DNA]</scope>
    <source>
        <strain evidence="11">SG_bin8</strain>
    </source>
</reference>
<evidence type="ECO:0000256" key="9">
    <source>
        <dbReference type="ARBA" id="ARBA00023136"/>
    </source>
</evidence>
<dbReference type="STRING" id="1827387.A4S15_12115"/>
<evidence type="ECO:0000256" key="2">
    <source>
        <dbReference type="ARBA" id="ARBA00004050"/>
    </source>
</evidence>
<evidence type="ECO:0000256" key="4">
    <source>
        <dbReference type="ARBA" id="ARBA00022617"/>
    </source>
</evidence>
<keyword evidence="8" id="KW-0408">Iron</keyword>
<dbReference type="Proteomes" id="UP000192872">
    <property type="component" value="Unassembled WGS sequence"/>
</dbReference>
<protein>
    <submittedName>
        <fullName evidence="11">Succinate dehydrogenase</fullName>
    </submittedName>
</protein>
<dbReference type="GO" id="GO:0016020">
    <property type="term" value="C:membrane"/>
    <property type="evidence" value="ECO:0007669"/>
    <property type="project" value="UniProtKB-SubCell"/>
</dbReference>
<evidence type="ECO:0000256" key="8">
    <source>
        <dbReference type="ARBA" id="ARBA00023004"/>
    </source>
</evidence>
<dbReference type="Gene3D" id="1.20.1300.10">
    <property type="entry name" value="Fumarate reductase/succinate dehydrogenase, transmembrane subunit"/>
    <property type="match status" value="1"/>
</dbReference>
<evidence type="ECO:0000313" key="12">
    <source>
        <dbReference type="Proteomes" id="UP000192872"/>
    </source>
</evidence>
<evidence type="ECO:0000256" key="6">
    <source>
        <dbReference type="ARBA" id="ARBA00022723"/>
    </source>
</evidence>
<proteinExistence type="predicted"/>
<dbReference type="InterPro" id="IPR034804">
    <property type="entry name" value="SQR/QFR_C/D"/>
</dbReference>
<name>A0A1W9HUR3_9HYPH</name>
<keyword evidence="9 10" id="KW-0472">Membrane</keyword>
<keyword evidence="6" id="KW-0479">Metal-binding</keyword>
<evidence type="ECO:0000256" key="7">
    <source>
        <dbReference type="ARBA" id="ARBA00022989"/>
    </source>
</evidence>
<comment type="caution">
    <text evidence="11">The sequence shown here is derived from an EMBL/GenBank/DDBJ whole genome shotgun (WGS) entry which is preliminary data.</text>
</comment>
<dbReference type="AlphaFoldDB" id="A0A1W9HUR3"/>
<keyword evidence="7 10" id="KW-1133">Transmembrane helix</keyword>
<keyword evidence="4" id="KW-0349">Heme</keyword>
<dbReference type="Pfam" id="PF01127">
    <property type="entry name" value="Sdh_cyt"/>
    <property type="match status" value="1"/>
</dbReference>
<evidence type="ECO:0000313" key="11">
    <source>
        <dbReference type="EMBL" id="OQW51173.1"/>
    </source>
</evidence>
<accession>A0A1W9HUR3</accession>
<evidence type="ECO:0000256" key="3">
    <source>
        <dbReference type="ARBA" id="ARBA00004370"/>
    </source>
</evidence>
<feature type="transmembrane region" description="Helical" evidence="10">
    <location>
        <begin position="85"/>
        <end position="105"/>
    </location>
</feature>
<keyword evidence="5 10" id="KW-0812">Transmembrane</keyword>
<dbReference type="InterPro" id="IPR000701">
    <property type="entry name" value="SuccDH_FuR_B_TM-su"/>
</dbReference>
<feature type="transmembrane region" description="Helical" evidence="10">
    <location>
        <begin position="45"/>
        <end position="65"/>
    </location>
</feature>
<feature type="transmembrane region" description="Helical" evidence="10">
    <location>
        <begin position="12"/>
        <end position="33"/>
    </location>
</feature>
<evidence type="ECO:0000256" key="10">
    <source>
        <dbReference type="SAM" id="Phobius"/>
    </source>
</evidence>
<comment type="cofactor">
    <cofactor evidence="1">
        <name>heme</name>
        <dbReference type="ChEBI" id="CHEBI:30413"/>
    </cofactor>
</comment>
<dbReference type="EMBL" id="LWDL01000021">
    <property type="protein sequence ID" value="OQW51173.1"/>
    <property type="molecule type" value="Genomic_DNA"/>
</dbReference>
<sequence length="106" mass="11265">MWLFLAQRASAVVMAPLVLIHLAVIIYAVRSGLSAEAIFARTRGSALWAGFYGLFVVAVSVHAALGCRAISAEWAGWRGNRVDGVWAAFGVLLLIAGLRAVAGVIW</sequence>
<evidence type="ECO:0000256" key="1">
    <source>
        <dbReference type="ARBA" id="ARBA00001971"/>
    </source>
</evidence>
<organism evidence="11 12">
    <name type="scientific">Candidatus Raskinella chloraquaticus</name>
    <dbReference type="NCBI Taxonomy" id="1951219"/>
    <lineage>
        <taxon>Bacteria</taxon>
        <taxon>Pseudomonadati</taxon>
        <taxon>Pseudomonadota</taxon>
        <taxon>Alphaproteobacteria</taxon>
        <taxon>Hyphomicrobiales</taxon>
        <taxon>Phreatobacteraceae</taxon>
        <taxon>Candidatus Raskinella</taxon>
    </lineage>
</organism>